<sequence length="79" mass="8895">MLAKALGCHGSGRLEKMPSSDVQTIWPSLLHHRIVDPRMPQSQECSPCGSKVKRMGLGQRRQSIRTAPWISSRVAKSWR</sequence>
<protein>
    <submittedName>
        <fullName evidence="3">Transposase</fullName>
    </submittedName>
</protein>
<proteinExistence type="predicted"/>
<organism evidence="3">
    <name type="scientific">Gongylonema pulchrum</name>
    <dbReference type="NCBI Taxonomy" id="637853"/>
    <lineage>
        <taxon>Eukaryota</taxon>
        <taxon>Metazoa</taxon>
        <taxon>Ecdysozoa</taxon>
        <taxon>Nematoda</taxon>
        <taxon>Chromadorea</taxon>
        <taxon>Rhabditida</taxon>
        <taxon>Spirurina</taxon>
        <taxon>Spiruromorpha</taxon>
        <taxon>Spiruroidea</taxon>
        <taxon>Gongylonematidae</taxon>
        <taxon>Gongylonema</taxon>
    </lineage>
</organism>
<dbReference type="Proteomes" id="UP000271098">
    <property type="component" value="Unassembled WGS sequence"/>
</dbReference>
<gene>
    <name evidence="1" type="ORF">GPUH_LOCUS16615</name>
</gene>
<keyword evidence="2" id="KW-1185">Reference proteome</keyword>
<reference evidence="1 2" key="2">
    <citation type="submission" date="2018-11" db="EMBL/GenBank/DDBJ databases">
        <authorList>
            <consortium name="Pathogen Informatics"/>
        </authorList>
    </citation>
    <scope>NUCLEOTIDE SEQUENCE [LARGE SCALE GENOMIC DNA]</scope>
</reference>
<evidence type="ECO:0000313" key="3">
    <source>
        <dbReference type="WBParaSite" id="GPUH_0001663801-mRNA-1"/>
    </source>
</evidence>
<name>A0A183E6M5_9BILA</name>
<evidence type="ECO:0000313" key="2">
    <source>
        <dbReference type="Proteomes" id="UP000271098"/>
    </source>
</evidence>
<reference evidence="3" key="1">
    <citation type="submission" date="2016-06" db="UniProtKB">
        <authorList>
            <consortium name="WormBaseParasite"/>
        </authorList>
    </citation>
    <scope>IDENTIFICATION</scope>
</reference>
<dbReference type="EMBL" id="UYRT01084002">
    <property type="protein sequence ID" value="VDN28221.1"/>
    <property type="molecule type" value="Genomic_DNA"/>
</dbReference>
<evidence type="ECO:0000313" key="1">
    <source>
        <dbReference type="EMBL" id="VDN28221.1"/>
    </source>
</evidence>
<dbReference type="AlphaFoldDB" id="A0A183E6M5"/>
<dbReference type="WBParaSite" id="GPUH_0001663801-mRNA-1">
    <property type="protein sequence ID" value="GPUH_0001663801-mRNA-1"/>
    <property type="gene ID" value="GPUH_0001663801"/>
</dbReference>
<accession>A0A183E6M5</accession>